<evidence type="ECO:0000313" key="2">
    <source>
        <dbReference type="EMBL" id="QEC48416.1"/>
    </source>
</evidence>
<organism evidence="2 3">
    <name type="scientific">Baekduia soli</name>
    <dbReference type="NCBI Taxonomy" id="496014"/>
    <lineage>
        <taxon>Bacteria</taxon>
        <taxon>Bacillati</taxon>
        <taxon>Actinomycetota</taxon>
        <taxon>Thermoleophilia</taxon>
        <taxon>Solirubrobacterales</taxon>
        <taxon>Baekduiaceae</taxon>
        <taxon>Baekduia</taxon>
    </lineage>
</organism>
<dbReference type="Proteomes" id="UP000321805">
    <property type="component" value="Chromosome"/>
</dbReference>
<reference evidence="2 3" key="1">
    <citation type="journal article" date="2018" name="J. Microbiol.">
        <title>Baekduia soli gen. nov., sp. nov., a novel bacterium isolated from the soil of Baekdu Mountain and proposal of a novel family name, Baekduiaceae fam. nov.</title>
        <authorList>
            <person name="An D.S."/>
            <person name="Siddiqi M.Z."/>
            <person name="Kim K.H."/>
            <person name="Yu H.S."/>
            <person name="Im W.T."/>
        </authorList>
    </citation>
    <scope>NUCLEOTIDE SEQUENCE [LARGE SCALE GENOMIC DNA]</scope>
    <source>
        <strain evidence="2 3">BR7-21</strain>
    </source>
</reference>
<protein>
    <submittedName>
        <fullName evidence="2">GAF domain-containing protein</fullName>
    </submittedName>
</protein>
<dbReference type="EMBL" id="CP042430">
    <property type="protein sequence ID" value="QEC48416.1"/>
    <property type="molecule type" value="Genomic_DNA"/>
</dbReference>
<accession>A0A5B8U5L7</accession>
<dbReference type="AlphaFoldDB" id="A0A5B8U5L7"/>
<gene>
    <name evidence="2" type="ORF">FSW04_13125</name>
</gene>
<dbReference type="Pfam" id="PF01590">
    <property type="entry name" value="GAF"/>
    <property type="match status" value="1"/>
</dbReference>
<feature type="domain" description="GAF" evidence="1">
    <location>
        <begin position="71"/>
        <end position="209"/>
    </location>
</feature>
<keyword evidence="3" id="KW-1185">Reference proteome</keyword>
<dbReference type="SUPFAM" id="SSF55781">
    <property type="entry name" value="GAF domain-like"/>
    <property type="match status" value="1"/>
</dbReference>
<dbReference type="KEGG" id="bsol:FSW04_13125"/>
<evidence type="ECO:0000259" key="1">
    <source>
        <dbReference type="Pfam" id="PF01590"/>
    </source>
</evidence>
<sequence>MTPCSRPPRMMSVFVPPTSTPRLITLLPVCRAAGLAYDRILNEVVSSTFVTGAILVEPVAGGPDIAGLRAAALQAIVDALREQYGVGRCTLRLDVEDDVYPVAFEARADGVGTLIGDTTVVLKGQPVVEAMLAGAGQVVQHDSARASGDPAFQRMLVAYGGMAAQIVTAVRADGRLLGLLSLHELGAPRMWTEAETRGAVEACGLIAQVLA</sequence>
<evidence type="ECO:0000313" key="3">
    <source>
        <dbReference type="Proteomes" id="UP000321805"/>
    </source>
</evidence>
<dbReference type="Gene3D" id="3.30.450.40">
    <property type="match status" value="1"/>
</dbReference>
<proteinExistence type="predicted"/>
<dbReference type="InterPro" id="IPR003018">
    <property type="entry name" value="GAF"/>
</dbReference>
<dbReference type="InterPro" id="IPR029016">
    <property type="entry name" value="GAF-like_dom_sf"/>
</dbReference>
<name>A0A5B8U5L7_9ACTN</name>